<dbReference type="InterPro" id="IPR016024">
    <property type="entry name" value="ARM-type_fold"/>
</dbReference>
<evidence type="ECO:0000256" key="1">
    <source>
        <dbReference type="ARBA" id="ARBA00005744"/>
    </source>
</evidence>
<evidence type="ECO:0000259" key="2">
    <source>
        <dbReference type="Pfam" id="PF15903"/>
    </source>
</evidence>
<evidence type="ECO:0000313" key="3">
    <source>
        <dbReference type="EMBL" id="OZC07330.1"/>
    </source>
</evidence>
<comment type="similarity">
    <text evidence="1">Belongs to the RIPOR family.</text>
</comment>
<dbReference type="InterPro" id="IPR031780">
    <property type="entry name" value="FAM65_N"/>
</dbReference>
<organism evidence="3 4">
    <name type="scientific">Onchocerca flexuosa</name>
    <dbReference type="NCBI Taxonomy" id="387005"/>
    <lineage>
        <taxon>Eukaryota</taxon>
        <taxon>Metazoa</taxon>
        <taxon>Ecdysozoa</taxon>
        <taxon>Nematoda</taxon>
        <taxon>Chromadorea</taxon>
        <taxon>Rhabditida</taxon>
        <taxon>Spirurina</taxon>
        <taxon>Spiruromorpha</taxon>
        <taxon>Filarioidea</taxon>
        <taxon>Onchocercidae</taxon>
        <taxon>Onchocerca</taxon>
    </lineage>
</organism>
<dbReference type="AlphaFoldDB" id="A0A238BRN0"/>
<keyword evidence="4" id="KW-1185">Reference proteome</keyword>
<proteinExistence type="inferred from homology"/>
<dbReference type="Gene3D" id="1.25.10.10">
    <property type="entry name" value="Leucine-rich Repeat Variant"/>
    <property type="match status" value="1"/>
</dbReference>
<dbReference type="Proteomes" id="UP000242913">
    <property type="component" value="Unassembled WGS sequence"/>
</dbReference>
<dbReference type="Pfam" id="PF15903">
    <property type="entry name" value="PL48"/>
    <property type="match status" value="1"/>
</dbReference>
<accession>A0A238BRN0</accession>
<dbReference type="InterPro" id="IPR026136">
    <property type="entry name" value="RIPOR3"/>
</dbReference>
<gene>
    <name evidence="3" type="ORF">X798_05640</name>
</gene>
<dbReference type="PANTHER" id="PTHR15829:SF13">
    <property type="entry name" value="FAM65 N-TERMINAL DOMAIN-CONTAINING PROTEIN"/>
    <property type="match status" value="1"/>
</dbReference>
<dbReference type="PANTHER" id="PTHR15829">
    <property type="entry name" value="PROTEIN KINASE PKN/PRK1, EFFECTOR"/>
    <property type="match status" value="1"/>
</dbReference>
<reference evidence="3 4" key="1">
    <citation type="submission" date="2015-12" db="EMBL/GenBank/DDBJ databases">
        <title>Draft genome of the nematode, Onchocerca flexuosa.</title>
        <authorList>
            <person name="Mitreva M."/>
        </authorList>
    </citation>
    <scope>NUCLEOTIDE SEQUENCE [LARGE SCALE GENOMIC DNA]</scope>
    <source>
        <strain evidence="3">Red Deer</strain>
    </source>
</reference>
<dbReference type="InterPro" id="IPR011989">
    <property type="entry name" value="ARM-like"/>
</dbReference>
<evidence type="ECO:0000313" key="4">
    <source>
        <dbReference type="Proteomes" id="UP000242913"/>
    </source>
</evidence>
<feature type="domain" description="FAM65 N-terminal" evidence="2">
    <location>
        <begin position="36"/>
        <end position="317"/>
    </location>
</feature>
<dbReference type="EMBL" id="KZ270034">
    <property type="protein sequence ID" value="OZC07330.1"/>
    <property type="molecule type" value="Genomic_DNA"/>
</dbReference>
<name>A0A238BRN0_9BILA</name>
<dbReference type="OrthoDB" id="9999654at2759"/>
<dbReference type="SUPFAM" id="SSF48371">
    <property type="entry name" value="ARM repeat"/>
    <property type="match status" value="1"/>
</dbReference>
<sequence length="862" mass="98084">MYVLLGDNIHVLTSTSSTGSTSLNYFWQHLMKRYQSEAVQQRLQLLFDALLRGFSSFVNHHANEVAWLKARLESLHPDCLDEQQFLQKELKIAEENEQLYAKYADRIAKLREQYLGQITVYNNLKVGSVGDLRLLTGSTRSIPSFGSNNRMTKRLNQAAAAVELELYSMVGRLQIEIKAIIGFARITPGDIFEVSIKHGTQKWKTRGKTQTDRTQLWDHSSVIFTCFPDCPIEVKATEVRFFKSKTLSERSFDPGEMFCSQSQLVTVNLNQIGTLKLELVVHWMPLMDARNSNSISTACSSFSNENCSLDNASTSDAVEKKPRVLLREKKRNNQLMRQKEIWRSSTNILDSVYDDISKSIPSIDTDSLCERIPPTSSVPTEDELLYLIGLMKPFIAKLIREHPEIAGIKSCLSRWERFLTMKDEVSVGRMNELTNGTDIDYPDDHDENSRFQCAEQTSENDSGIDSLRQHISPYSTKNYATIDRINCFGVSGSGPSQRRFRQMKEKERRKSVGVIVDLAPESQCFGNPDELWLRSSSNSSSSGCLVNRLWDRTAANGISQELHLCLRHHLKRCLSILTTLINIYGPLEYRENEMLGRLEEETSTLNELIKLASRKHLSVARENVLYELTSDSEVQEVWLSAIFQLNATLIVPMESLRRQIRSHFGSMVESRYPDLVNNVIDTMMSLLTDKNTWEPEYISVFQFVNLFRGKHVTSFVENLAHEALIMSHLSSRQINLVKEVMDRLSQIPVVPPLESLRYISLVLVCPDRNLQAIIELYLLSASGQLRNDLIMCYICLLEHENEQSRKGACRALGTLGSSKALHALTFLYGNDPAQAVREEAHGAINKITRNLDDLTNIEITKI</sequence>
<protein>
    <recommendedName>
        <fullName evidence="2">FAM65 N-terminal domain-containing protein</fullName>
    </recommendedName>
</protein>